<evidence type="ECO:0000313" key="1">
    <source>
        <dbReference type="EMBL" id="MDF0603084.1"/>
    </source>
</evidence>
<protein>
    <submittedName>
        <fullName evidence="1">Capsular polysaccharide biosynthesis protein</fullName>
    </submittedName>
</protein>
<dbReference type="CDD" id="cd16440">
    <property type="entry name" value="beta_Kdo_transferase_KpsC_1"/>
    <property type="match status" value="1"/>
</dbReference>
<organism evidence="1 2">
    <name type="scientific">Psychromarinibacter sediminicola</name>
    <dbReference type="NCBI Taxonomy" id="3033385"/>
    <lineage>
        <taxon>Bacteria</taxon>
        <taxon>Pseudomonadati</taxon>
        <taxon>Pseudomonadota</taxon>
        <taxon>Alphaproteobacteria</taxon>
        <taxon>Rhodobacterales</taxon>
        <taxon>Paracoccaceae</taxon>
        <taxon>Psychromarinibacter</taxon>
    </lineage>
</organism>
<comment type="caution">
    <text evidence="1">The sequence shown here is derived from an EMBL/GenBank/DDBJ whole genome shotgun (WGS) entry which is preliminary data.</text>
</comment>
<dbReference type="CDD" id="cd16439">
    <property type="entry name" value="beta_Kdo_transferase_KpsC_2"/>
    <property type="match status" value="1"/>
</dbReference>
<name>A0AAE3TBJ1_9RHOB</name>
<dbReference type="RefSeq" id="WP_275569206.1">
    <property type="nucleotide sequence ID" value="NZ_JARGYC010000074.1"/>
</dbReference>
<evidence type="ECO:0000313" key="2">
    <source>
        <dbReference type="Proteomes" id="UP001220964"/>
    </source>
</evidence>
<gene>
    <name evidence="1" type="ORF">P1J78_20250</name>
</gene>
<sequence>MADGREDHRAAGTETSRRLFVYNGGFLKNRRIRRILALAGWQLRLGRPGPGDWVGVWGHSPTAPRGEAVAARTGAPLLRVEDALLRSLHPGRAGRSPPIGLHLDRTGVHFDASQPCDLETLLATHPLDDTPLLDRARAASEWLRESHLSKYNAFDPALPVPKAPYVLVIDQTRGDASITHGGATPATFREMLVAALEESPGARIVVKSHPETRAGHRPGHFGPEDATDRVTLLTDPVSPWTLMEGAVAVYTVSSGLGAEAIHAGHRPRVFGQPFYAGWGLTQDEAAFPRRGRNLTRAQLFAAAMILYPTWYDPFRDRLCTLEEAIAALEAEAHAWRADRHGYVAVGMRLWKRRPLQQVFGGTRRMRFADDPARAAALAARDGRRLMVWAGRETPELARAASEEGLQGTDERSDGRPGLLRVEDGFLRSRGLGAELVPPLSLVLDDTGIYYDPTRPSRLERCVAEAARLSPTRLHRAERLIARLTAARLSKYNLASATLPDLPAGHRILVPGQVEDDASILKGTGDVSTNRALLEAARAAHPDAVLLYKPHPDVEAGLRPGALPPEATAAADMVLSHADPVALIEAVDEIWTMTSLLGFEALLRGRPVTCLGAPFYAGWGLTTDLGPVPARRQARPTRPALAHAALIAYPRYHDPVTGRSCPAEVVVDRLEAGIPARRGPLNRGLSKLQGLFASMAWLWR</sequence>
<reference evidence="1" key="1">
    <citation type="submission" date="2023-03" db="EMBL/GenBank/DDBJ databases">
        <title>Multiphase analysis and comparison of six strains from genera Psychromarinibacter, Lutimaribacter, and Maritimibacter, including a novel species: Psychromarinibacter sediminicola sp. nov.</title>
        <authorList>
            <person name="Wang Y.-H."/>
            <person name="Ye M.-Q."/>
            <person name="Du Z.-J."/>
        </authorList>
    </citation>
    <scope>NUCLEOTIDE SEQUENCE</scope>
    <source>
        <strain evidence="1">C21-152</strain>
    </source>
</reference>
<dbReference type="AlphaFoldDB" id="A0AAE3TBJ1"/>
<dbReference type="Proteomes" id="UP001220964">
    <property type="component" value="Unassembled WGS sequence"/>
</dbReference>
<dbReference type="Pfam" id="PF05159">
    <property type="entry name" value="Capsule_synth"/>
    <property type="match status" value="3"/>
</dbReference>
<accession>A0AAE3TBJ1</accession>
<dbReference type="GO" id="GO:0000271">
    <property type="term" value="P:polysaccharide biosynthetic process"/>
    <property type="evidence" value="ECO:0007669"/>
    <property type="project" value="InterPro"/>
</dbReference>
<dbReference type="EMBL" id="JARGYC010000074">
    <property type="protein sequence ID" value="MDF0603084.1"/>
    <property type="molecule type" value="Genomic_DNA"/>
</dbReference>
<dbReference type="InterPro" id="IPR007833">
    <property type="entry name" value="Capsule_polysaccharide_synth"/>
</dbReference>
<dbReference type="GO" id="GO:0015774">
    <property type="term" value="P:polysaccharide transport"/>
    <property type="evidence" value="ECO:0007669"/>
    <property type="project" value="InterPro"/>
</dbReference>
<keyword evidence="2" id="KW-1185">Reference proteome</keyword>
<proteinExistence type="predicted"/>